<dbReference type="Proteomes" id="UP001056693">
    <property type="component" value="Unassembled WGS sequence"/>
</dbReference>
<name>A0ABT0NKB0_9FIRM</name>
<proteinExistence type="predicted"/>
<sequence>MSRKNHIKFDGMLIRTDKQFRHLKNSQKEKISNWLYDEYRNVYDKIGQAPDSRRNEEIVSAVYEKIEECGIWIPYYEVEKYYCSKKNKYRKRYENANLSATD</sequence>
<dbReference type="EMBL" id="SNUZ01000018">
    <property type="protein sequence ID" value="MCL3788616.1"/>
    <property type="molecule type" value="Genomic_DNA"/>
</dbReference>
<keyword evidence="2" id="KW-1185">Reference proteome</keyword>
<organism evidence="1 2">
    <name type="scientific">Ruminococcus bromii</name>
    <dbReference type="NCBI Taxonomy" id="40518"/>
    <lineage>
        <taxon>Bacteria</taxon>
        <taxon>Bacillati</taxon>
        <taxon>Bacillota</taxon>
        <taxon>Clostridia</taxon>
        <taxon>Eubacteriales</taxon>
        <taxon>Oscillospiraceae</taxon>
        <taxon>Ruminococcus</taxon>
    </lineage>
</organism>
<evidence type="ECO:0000313" key="1">
    <source>
        <dbReference type="EMBL" id="MCL3788616.1"/>
    </source>
</evidence>
<accession>A0ABT0NKB0</accession>
<protein>
    <submittedName>
        <fullName evidence="1">Transposase</fullName>
    </submittedName>
</protein>
<dbReference type="RefSeq" id="WP_249377433.1">
    <property type="nucleotide sequence ID" value="NZ_SNUZ01000018.1"/>
</dbReference>
<evidence type="ECO:0000313" key="2">
    <source>
        <dbReference type="Proteomes" id="UP001056693"/>
    </source>
</evidence>
<reference evidence="1 2" key="1">
    <citation type="submission" date="2019-03" db="EMBL/GenBank/DDBJ databases">
        <authorList>
            <person name="Molinero N."/>
            <person name="Sanchez B."/>
            <person name="Walker A."/>
            <person name="Duncan S."/>
            <person name="Delgado S."/>
            <person name="Margolles A."/>
        </authorList>
    </citation>
    <scope>NUCLEOTIDE SEQUENCE [LARGE SCALE GENOMIC DNA]</scope>
    <source>
        <strain evidence="1 2">IPLA60002</strain>
    </source>
</reference>
<comment type="caution">
    <text evidence="1">The sequence shown here is derived from an EMBL/GenBank/DDBJ whole genome shotgun (WGS) entry which is preliminary data.</text>
</comment>
<gene>
    <name evidence="1" type="ORF">E2N93_11595</name>
</gene>